<dbReference type="PROSITE" id="PS00584">
    <property type="entry name" value="PFKB_KINASES_2"/>
    <property type="match status" value="1"/>
</dbReference>
<evidence type="ECO:0000256" key="5">
    <source>
        <dbReference type="ARBA" id="ARBA00022840"/>
    </source>
</evidence>
<dbReference type="RefSeq" id="WP_382392799.1">
    <property type="nucleotide sequence ID" value="NZ_JBHTCQ010000001.1"/>
</dbReference>
<evidence type="ECO:0000256" key="1">
    <source>
        <dbReference type="ARBA" id="ARBA00010688"/>
    </source>
</evidence>
<feature type="domain" description="Carbohydrate kinase PfkB" evidence="7">
    <location>
        <begin position="77"/>
        <end position="371"/>
    </location>
</feature>
<feature type="compositionally biased region" description="Basic and acidic residues" evidence="6">
    <location>
        <begin position="31"/>
        <end position="44"/>
    </location>
</feature>
<dbReference type="Gene3D" id="3.40.1190.20">
    <property type="match status" value="1"/>
</dbReference>
<dbReference type="PROSITE" id="PS00583">
    <property type="entry name" value="PFKB_KINASES_1"/>
    <property type="match status" value="1"/>
</dbReference>
<evidence type="ECO:0000313" key="9">
    <source>
        <dbReference type="Proteomes" id="UP001596455"/>
    </source>
</evidence>
<evidence type="ECO:0000256" key="4">
    <source>
        <dbReference type="ARBA" id="ARBA00022777"/>
    </source>
</evidence>
<protein>
    <submittedName>
        <fullName evidence="8">Carbohydrate kinase</fullName>
        <ecNumber evidence="8">2.7.1.-</ecNumber>
    </submittedName>
</protein>
<dbReference type="GO" id="GO:0016301">
    <property type="term" value="F:kinase activity"/>
    <property type="evidence" value="ECO:0007669"/>
    <property type="project" value="UniProtKB-KW"/>
</dbReference>
<dbReference type="InterPro" id="IPR002173">
    <property type="entry name" value="Carboh/pur_kinase_PfkB_CS"/>
</dbReference>
<sequence>MSNITPEGPAPAEGAEPQHEAGQAVGGTGDVTERSERAPAEQDPFRPASDPELDEGPKPPTTTAYGDPEEPGPDSALVIGEALVDIVARAGEEPVEHPGGSPANVALGLARLGRDVELVTWFGVDERGARLRTHLEGENVRLSAASARAPRTSTARADLDASGAATYVFDLDWSPPVQDPDRPPLVVHAGSIAAVLEPGAAAVSEMVDRHRNVATVTYDPNVRPQIMTDHGATTDAVERLVARTDLVKVSDEDLAWLYPEVDPLESARRWLGSGPAVVCVTRGGDGCWAGTVGGLETRIESPRVEVADTVGAGDSFMAALIDGLWSAGLLGAARRADLRTIAEPVLRRVLEHAARVAAITVTRAGANPPTRTELTLG</sequence>
<feature type="compositionally biased region" description="Low complexity" evidence="6">
    <location>
        <begin position="1"/>
        <end position="23"/>
    </location>
</feature>
<evidence type="ECO:0000256" key="6">
    <source>
        <dbReference type="SAM" id="MobiDB-lite"/>
    </source>
</evidence>
<dbReference type="PANTHER" id="PTHR43085">
    <property type="entry name" value="HEXOKINASE FAMILY MEMBER"/>
    <property type="match status" value="1"/>
</dbReference>
<dbReference type="Proteomes" id="UP001596455">
    <property type="component" value="Unassembled WGS sequence"/>
</dbReference>
<organism evidence="8 9">
    <name type="scientific">Georgenia alba</name>
    <dbReference type="NCBI Taxonomy" id="2233858"/>
    <lineage>
        <taxon>Bacteria</taxon>
        <taxon>Bacillati</taxon>
        <taxon>Actinomycetota</taxon>
        <taxon>Actinomycetes</taxon>
        <taxon>Micrococcales</taxon>
        <taxon>Bogoriellaceae</taxon>
        <taxon>Georgenia</taxon>
    </lineage>
</organism>
<dbReference type="PANTHER" id="PTHR43085:SF1">
    <property type="entry name" value="PSEUDOURIDINE KINASE-RELATED"/>
    <property type="match status" value="1"/>
</dbReference>
<dbReference type="InterPro" id="IPR050306">
    <property type="entry name" value="PfkB_Carbo_kinase"/>
</dbReference>
<evidence type="ECO:0000256" key="2">
    <source>
        <dbReference type="ARBA" id="ARBA00022679"/>
    </source>
</evidence>
<dbReference type="SUPFAM" id="SSF53613">
    <property type="entry name" value="Ribokinase-like"/>
    <property type="match status" value="1"/>
</dbReference>
<keyword evidence="9" id="KW-1185">Reference proteome</keyword>
<reference evidence="9" key="1">
    <citation type="journal article" date="2019" name="Int. J. Syst. Evol. Microbiol.">
        <title>The Global Catalogue of Microorganisms (GCM) 10K type strain sequencing project: providing services to taxonomists for standard genome sequencing and annotation.</title>
        <authorList>
            <consortium name="The Broad Institute Genomics Platform"/>
            <consortium name="The Broad Institute Genome Sequencing Center for Infectious Disease"/>
            <person name="Wu L."/>
            <person name="Ma J."/>
        </authorList>
    </citation>
    <scope>NUCLEOTIDE SEQUENCE [LARGE SCALE GENOMIC DNA]</scope>
    <source>
        <strain evidence="9">JCM 1490</strain>
    </source>
</reference>
<accession>A0ABW2Q8H5</accession>
<dbReference type="InterPro" id="IPR011611">
    <property type="entry name" value="PfkB_dom"/>
</dbReference>
<dbReference type="InterPro" id="IPR029056">
    <property type="entry name" value="Ribokinase-like"/>
</dbReference>
<comment type="caution">
    <text evidence="8">The sequence shown here is derived from an EMBL/GenBank/DDBJ whole genome shotgun (WGS) entry which is preliminary data.</text>
</comment>
<evidence type="ECO:0000259" key="7">
    <source>
        <dbReference type="Pfam" id="PF00294"/>
    </source>
</evidence>
<dbReference type="EC" id="2.7.1.-" evidence="8"/>
<feature type="region of interest" description="Disordered" evidence="6">
    <location>
        <begin position="1"/>
        <end position="75"/>
    </location>
</feature>
<keyword evidence="5" id="KW-0067">ATP-binding</keyword>
<keyword evidence="2 8" id="KW-0808">Transferase</keyword>
<keyword evidence="3" id="KW-0547">Nucleotide-binding</keyword>
<name>A0ABW2Q8H5_9MICO</name>
<dbReference type="CDD" id="cd01167">
    <property type="entry name" value="bac_FRK"/>
    <property type="match status" value="1"/>
</dbReference>
<evidence type="ECO:0000313" key="8">
    <source>
        <dbReference type="EMBL" id="MFC7404937.1"/>
    </source>
</evidence>
<dbReference type="EMBL" id="JBHTCQ010000001">
    <property type="protein sequence ID" value="MFC7404937.1"/>
    <property type="molecule type" value="Genomic_DNA"/>
</dbReference>
<dbReference type="Pfam" id="PF00294">
    <property type="entry name" value="PfkB"/>
    <property type="match status" value="1"/>
</dbReference>
<proteinExistence type="inferred from homology"/>
<gene>
    <name evidence="8" type="ORF">ACFQQL_07435</name>
</gene>
<comment type="similarity">
    <text evidence="1">Belongs to the carbohydrate kinase PfkB family.</text>
</comment>
<evidence type="ECO:0000256" key="3">
    <source>
        <dbReference type="ARBA" id="ARBA00022741"/>
    </source>
</evidence>
<keyword evidence="4 8" id="KW-0418">Kinase</keyword>